<dbReference type="Pfam" id="PF01565">
    <property type="entry name" value="FAD_binding_4"/>
    <property type="match status" value="1"/>
</dbReference>
<dbReference type="SUPFAM" id="SSF56176">
    <property type="entry name" value="FAD-binding/transporter-associated domain-like"/>
    <property type="match status" value="1"/>
</dbReference>
<dbReference type="Gene3D" id="3.30.465.10">
    <property type="match status" value="1"/>
</dbReference>
<dbReference type="InterPro" id="IPR016167">
    <property type="entry name" value="FAD-bd_PCMH_sub1"/>
</dbReference>
<keyword evidence="2" id="KW-0560">Oxidoreductase</keyword>
<dbReference type="Gene3D" id="1.10.45.10">
    <property type="entry name" value="Vanillyl-alcohol Oxidase, Chain A, domain 4"/>
    <property type="match status" value="1"/>
</dbReference>
<sequence>MWRNWSGYVCSPKATVSTPATRDALAAVLRDAAASGSTVRAAGAGHSFAPLVQTDDVILSLDRMQGVIDVDQARRVARVHAGTRLWTLGPALAAHGLAMENLGDINVQSIAGATSTGTHGTGITLGNLSTQIESLTFMRADGSEIRASADTNPELFAGGRIGLGMLGVLTEIGLRLVPSFQLRLERGGMNLDDCLAQADALIDRHRSFEFYWFPHTDTVLTKAWDVTSEAIDTAHWAGRAAEAFLENTVFGALCGLGRRVPALCPSLSRLCASTVSAGRQVNASHAMLSTVRRVRFNEMEWAVPAERGADALREIRAFVARKTFPLMFPIEYRWVRGDDIWLSPDYGRDSVRISVHQYRGMPFDTYFAGVQAICLNHGGRPHWGKVHSLGAADLAARYPRWDDFLALRERMDPQGRFLTPYLRGLFGMSGRRAHRDGPAAVYLENR</sequence>
<evidence type="ECO:0000313" key="4">
    <source>
        <dbReference type="EMBL" id="PCE34421.1"/>
    </source>
</evidence>
<dbReference type="RefSeq" id="WP_084907237.1">
    <property type="nucleotide sequence ID" value="NZ_CP020738.1"/>
</dbReference>
<dbReference type="PIRSF" id="PIRSF000136">
    <property type="entry name" value="LGO_GLO"/>
    <property type="match status" value="1"/>
</dbReference>
<dbReference type="PANTHER" id="PTHR43762:SF1">
    <property type="entry name" value="D-ARABINONO-1,4-LACTONE OXIDASE"/>
    <property type="match status" value="1"/>
</dbReference>
<dbReference type="NCBIfam" id="TIGR01679">
    <property type="entry name" value="bact_FAD_ox"/>
    <property type="match status" value="1"/>
</dbReference>
<dbReference type="GO" id="GO:0016020">
    <property type="term" value="C:membrane"/>
    <property type="evidence" value="ECO:0007669"/>
    <property type="project" value="InterPro"/>
</dbReference>
<dbReference type="EMBL" id="MTZU01000002">
    <property type="protein sequence ID" value="PCE34421.1"/>
    <property type="molecule type" value="Genomic_DNA"/>
</dbReference>
<evidence type="ECO:0000256" key="2">
    <source>
        <dbReference type="ARBA" id="ARBA00023002"/>
    </source>
</evidence>
<organism evidence="4 5">
    <name type="scientific">Burkholderia ubonensis subsp. mesacidophila</name>
    <dbReference type="NCBI Taxonomy" id="265293"/>
    <lineage>
        <taxon>Bacteria</taxon>
        <taxon>Pseudomonadati</taxon>
        <taxon>Pseudomonadota</taxon>
        <taxon>Betaproteobacteria</taxon>
        <taxon>Burkholderiales</taxon>
        <taxon>Burkholderiaceae</taxon>
        <taxon>Burkholderia</taxon>
        <taxon>Burkholderia cepacia complex</taxon>
    </lineage>
</organism>
<dbReference type="InterPro" id="IPR016171">
    <property type="entry name" value="Vanillyl_alc_oxidase_C-sub2"/>
</dbReference>
<dbReference type="PANTHER" id="PTHR43762">
    <property type="entry name" value="L-GULONOLACTONE OXIDASE"/>
    <property type="match status" value="1"/>
</dbReference>
<evidence type="ECO:0000313" key="5">
    <source>
        <dbReference type="Proteomes" id="UP000217994"/>
    </source>
</evidence>
<comment type="caution">
    <text evidence="4">The sequence shown here is derived from an EMBL/GenBank/DDBJ whole genome shotgun (WGS) entry which is preliminary data.</text>
</comment>
<dbReference type="InterPro" id="IPR036318">
    <property type="entry name" value="FAD-bd_PCMH-like_sf"/>
</dbReference>
<dbReference type="Pfam" id="PF04030">
    <property type="entry name" value="ALO"/>
    <property type="match status" value="1"/>
</dbReference>
<keyword evidence="1" id="KW-0274">FAD</keyword>
<dbReference type="AlphaFoldDB" id="A0A2A4FM43"/>
<dbReference type="GeneID" id="69001528"/>
<feature type="domain" description="FAD-binding PCMH-type" evidence="3">
    <location>
        <begin position="8"/>
        <end position="179"/>
    </location>
</feature>
<keyword evidence="1" id="KW-0285">Flavoprotein</keyword>
<dbReference type="InterPro" id="IPR016166">
    <property type="entry name" value="FAD-bd_PCMH"/>
</dbReference>
<dbReference type="InterPro" id="IPR016169">
    <property type="entry name" value="FAD-bd_PCMH_sub2"/>
</dbReference>
<dbReference type="GO" id="GO:0071949">
    <property type="term" value="F:FAD binding"/>
    <property type="evidence" value="ECO:0007669"/>
    <property type="project" value="InterPro"/>
</dbReference>
<dbReference type="InterPro" id="IPR007173">
    <property type="entry name" value="ALO_C"/>
</dbReference>
<dbReference type="GO" id="GO:0003885">
    <property type="term" value="F:D-arabinono-1,4-lactone oxidase activity"/>
    <property type="evidence" value="ECO:0007669"/>
    <property type="project" value="InterPro"/>
</dbReference>
<dbReference type="InterPro" id="IPR010031">
    <property type="entry name" value="FAD_lactone_oxidase-like"/>
</dbReference>
<evidence type="ECO:0000259" key="3">
    <source>
        <dbReference type="PROSITE" id="PS51387"/>
    </source>
</evidence>
<evidence type="ECO:0000256" key="1">
    <source>
        <dbReference type="ARBA" id="ARBA00022827"/>
    </source>
</evidence>
<gene>
    <name evidence="4" type="ORF">BZL54_00110</name>
</gene>
<dbReference type="Gene3D" id="3.30.70.2520">
    <property type="match status" value="1"/>
</dbReference>
<protein>
    <submittedName>
        <fullName evidence="4">FAD-binding oxidoreductase</fullName>
    </submittedName>
</protein>
<proteinExistence type="predicted"/>
<dbReference type="Proteomes" id="UP000217994">
    <property type="component" value="Unassembled WGS sequence"/>
</dbReference>
<accession>A0A2A4FM43</accession>
<reference evidence="4 5" key="1">
    <citation type="submission" date="2017-01" db="EMBL/GenBank/DDBJ databases">
        <title>Whole-Genome Shotgun Sequencing of Two beta-Proteobacterial Species in Search of the Bulgecin Biosynthetic Cluster.</title>
        <authorList>
            <person name="Horsman M.E."/>
            <person name="Marous D.R."/>
            <person name="Li R."/>
            <person name="Oliver R.A."/>
            <person name="Byun B."/>
            <person name="Emrich S.J."/>
            <person name="Boggess B."/>
            <person name="Townsend C.A."/>
            <person name="Mobashery S."/>
        </authorList>
    </citation>
    <scope>NUCLEOTIDE SEQUENCE [LARGE SCALE GENOMIC DNA]</scope>
    <source>
        <strain evidence="4 5">ATCC 31433</strain>
    </source>
</reference>
<dbReference type="InterPro" id="IPR006094">
    <property type="entry name" value="Oxid_FAD_bind_N"/>
</dbReference>
<dbReference type="PROSITE" id="PS51387">
    <property type="entry name" value="FAD_PCMH"/>
    <property type="match status" value="1"/>
</dbReference>
<dbReference type="Gene3D" id="3.30.43.10">
    <property type="entry name" value="Uridine Diphospho-n-acetylenolpyruvylglucosamine Reductase, domain 2"/>
    <property type="match status" value="1"/>
</dbReference>
<name>A0A2A4FM43_9BURK</name>